<protein>
    <submittedName>
        <fullName evidence="1">Uncharacterized protein</fullName>
    </submittedName>
</protein>
<dbReference type="AlphaFoldDB" id="A0A0C1ZLV8"/>
<dbReference type="Proteomes" id="UP000031599">
    <property type="component" value="Unassembled WGS sequence"/>
</dbReference>
<sequence>MLFDEQFAAATGLERVLSIVGPLCKATYRCFGELRRQVKTPTRATR</sequence>
<evidence type="ECO:0000313" key="1">
    <source>
        <dbReference type="EMBL" id="KIG18499.1"/>
    </source>
</evidence>
<reference evidence="1 2" key="1">
    <citation type="submission" date="2014-12" db="EMBL/GenBank/DDBJ databases">
        <title>Genome assembly of Enhygromyxa salina DSM 15201.</title>
        <authorList>
            <person name="Sharma G."/>
            <person name="Subramanian S."/>
        </authorList>
    </citation>
    <scope>NUCLEOTIDE SEQUENCE [LARGE SCALE GENOMIC DNA]</scope>
    <source>
        <strain evidence="1 2">DSM 15201</strain>
    </source>
</reference>
<name>A0A0C1ZLV8_9BACT</name>
<accession>A0A0C1ZLV8</accession>
<dbReference type="EMBL" id="JMCC02000010">
    <property type="protein sequence ID" value="KIG18499.1"/>
    <property type="molecule type" value="Genomic_DNA"/>
</dbReference>
<gene>
    <name evidence="1" type="ORF">DB30_00184</name>
</gene>
<organism evidence="1 2">
    <name type="scientific">Enhygromyxa salina</name>
    <dbReference type="NCBI Taxonomy" id="215803"/>
    <lineage>
        <taxon>Bacteria</taxon>
        <taxon>Pseudomonadati</taxon>
        <taxon>Myxococcota</taxon>
        <taxon>Polyangia</taxon>
        <taxon>Nannocystales</taxon>
        <taxon>Nannocystaceae</taxon>
        <taxon>Enhygromyxa</taxon>
    </lineage>
</organism>
<proteinExistence type="predicted"/>
<evidence type="ECO:0000313" key="2">
    <source>
        <dbReference type="Proteomes" id="UP000031599"/>
    </source>
</evidence>
<comment type="caution">
    <text evidence="1">The sequence shown here is derived from an EMBL/GenBank/DDBJ whole genome shotgun (WGS) entry which is preliminary data.</text>
</comment>